<sequence length="534" mass="61303">MGREDAPPPAVQAVFDENQQIMDLIEELAAEKQHDNKAQRNDKAQLQHILDRIYRNIARYGDVFPKYGQHKEAYFYDYEVDTTDDDDMLKTDENLAELYELCTDADDVLLGALRKLWICSGQTESFDWVFTNHQIDRPISQLDTELAVCLSLEENQRRSSKGLQGDQHCSSEPDDEKNLKGTGLDPNFILQRMKGDAKPITAAISYEIEFLDDGRDYISDWVCVFRRSWQFSLDAQQITEGNLGKQRQELLNTILLRHRIPREIHKEIASYLTDREPFPYLKKFDIGAAYTPFPTVGERCLECEHLDETSVIKRTCPQTGLHIWNLALRRFHSFHKNAFNQWSLCSHGSDCKGHHDGSDHSWAVLRDPNFTLFIEKEAARGNDEFISLDQVGFGPAQQICFNKAEDEIRYKQLHDGHMIYSETHRDWIMAGGLGGLVDTMLHGRVLLKAWSEGHDEDRQDAGKTINMRTANWAVGRNLLVQRAAELAVIDLHSWPGRCEWCPGKEHFDGAVAPASYLHETIRSKNIEPKGRKKT</sequence>
<dbReference type="Proteomes" id="UP000573603">
    <property type="component" value="Unassembled WGS sequence"/>
</dbReference>
<protein>
    <submittedName>
        <fullName evidence="2">Uncharacterized protein</fullName>
    </submittedName>
</protein>
<reference evidence="2 3" key="1">
    <citation type="journal article" date="2020" name="BMC Genomics">
        <title>Correction to: Identification and distribution of gene clusters required for synthesis of sphingolipid metabolism inhibitors in diverse species of the filamentous fungus Fusarium.</title>
        <authorList>
            <person name="Kim H.S."/>
            <person name="Lohmar J.M."/>
            <person name="Busman M."/>
            <person name="Brown D.W."/>
            <person name="Naumann T.A."/>
            <person name="Divon H.H."/>
            <person name="Lysoe E."/>
            <person name="Uhlig S."/>
            <person name="Proctor R.H."/>
        </authorList>
    </citation>
    <scope>NUCLEOTIDE SEQUENCE [LARGE SCALE GENOMIC DNA]</scope>
    <source>
        <strain evidence="2 3">NRRL 25214</strain>
    </source>
</reference>
<dbReference type="AlphaFoldDB" id="A0A8H5E8Q7"/>
<organism evidence="2 3">
    <name type="scientific">Fusarium anthophilum</name>
    <dbReference type="NCBI Taxonomy" id="48485"/>
    <lineage>
        <taxon>Eukaryota</taxon>
        <taxon>Fungi</taxon>
        <taxon>Dikarya</taxon>
        <taxon>Ascomycota</taxon>
        <taxon>Pezizomycotina</taxon>
        <taxon>Sordariomycetes</taxon>
        <taxon>Hypocreomycetidae</taxon>
        <taxon>Hypocreales</taxon>
        <taxon>Nectriaceae</taxon>
        <taxon>Fusarium</taxon>
        <taxon>Fusarium fujikuroi species complex</taxon>
    </lineage>
</organism>
<feature type="region of interest" description="Disordered" evidence="1">
    <location>
        <begin position="159"/>
        <end position="182"/>
    </location>
</feature>
<keyword evidence="3" id="KW-1185">Reference proteome</keyword>
<gene>
    <name evidence="2" type="ORF">FANTH_3560</name>
</gene>
<dbReference type="EMBL" id="JABEVY010000071">
    <property type="protein sequence ID" value="KAF5251268.1"/>
    <property type="molecule type" value="Genomic_DNA"/>
</dbReference>
<comment type="caution">
    <text evidence="2">The sequence shown here is derived from an EMBL/GenBank/DDBJ whole genome shotgun (WGS) entry which is preliminary data.</text>
</comment>
<accession>A0A8H5E8Q7</accession>
<proteinExistence type="predicted"/>
<evidence type="ECO:0000313" key="3">
    <source>
        <dbReference type="Proteomes" id="UP000573603"/>
    </source>
</evidence>
<name>A0A8H5E8Q7_9HYPO</name>
<evidence type="ECO:0000313" key="2">
    <source>
        <dbReference type="EMBL" id="KAF5251268.1"/>
    </source>
</evidence>
<evidence type="ECO:0000256" key="1">
    <source>
        <dbReference type="SAM" id="MobiDB-lite"/>
    </source>
</evidence>